<dbReference type="Pfam" id="PF08030">
    <property type="entry name" value="NAD_binding_6"/>
    <property type="match status" value="1"/>
</dbReference>
<keyword evidence="1" id="KW-0560">Oxidoreductase</keyword>
<dbReference type="Proteomes" id="UP000249723">
    <property type="component" value="Unassembled WGS sequence"/>
</dbReference>
<dbReference type="STRING" id="289078.A0A2X0KML3"/>
<dbReference type="GO" id="GO:0016491">
    <property type="term" value="F:oxidoreductase activity"/>
    <property type="evidence" value="ECO:0007669"/>
    <property type="project" value="UniProtKB-KW"/>
</dbReference>
<dbReference type="InterPro" id="IPR013121">
    <property type="entry name" value="Fe_red_NAD-bd_6"/>
</dbReference>
<feature type="domain" description="Ferric reductase NAD binding" evidence="2">
    <location>
        <begin position="10"/>
        <end position="51"/>
    </location>
</feature>
<dbReference type="AlphaFoldDB" id="A0A2X0KML3"/>
<keyword evidence="4" id="KW-1185">Reference proteome</keyword>
<gene>
    <name evidence="3" type="ORF">BZ3500_MVSOF-1268-A1-R1_CHR5-2G07914</name>
</gene>
<evidence type="ECO:0000313" key="4">
    <source>
        <dbReference type="Proteomes" id="UP000249723"/>
    </source>
</evidence>
<dbReference type="Gene3D" id="3.40.50.80">
    <property type="entry name" value="Nucleotide-binding domain of ferredoxin-NADP reductase (FNR) module"/>
    <property type="match status" value="1"/>
</dbReference>
<accession>A0A2X0KML3</accession>
<dbReference type="InterPro" id="IPR039261">
    <property type="entry name" value="FNR_nucleotide-bd"/>
</dbReference>
<dbReference type="OrthoDB" id="167398at2759"/>
<dbReference type="EMBL" id="FMWP01000018">
    <property type="protein sequence ID" value="SCZ92496.1"/>
    <property type="molecule type" value="Genomic_DNA"/>
</dbReference>
<sequence length="51" mass="5494">MLVIPALSVPCGRPKWDRIFQSIAATHPATETGIFFCAPDPLGSSLHQVCN</sequence>
<evidence type="ECO:0000259" key="2">
    <source>
        <dbReference type="Pfam" id="PF08030"/>
    </source>
</evidence>
<evidence type="ECO:0000256" key="1">
    <source>
        <dbReference type="ARBA" id="ARBA00023002"/>
    </source>
</evidence>
<protein>
    <submittedName>
        <fullName evidence="3">BZ3500_MvSof-1268-A1-R1_Chr5-2g07914 protein</fullName>
    </submittedName>
</protein>
<evidence type="ECO:0000313" key="3">
    <source>
        <dbReference type="EMBL" id="SCZ92496.1"/>
    </source>
</evidence>
<reference evidence="4" key="1">
    <citation type="submission" date="2016-10" db="EMBL/GenBank/DDBJ databases">
        <authorList>
            <person name="Jeantristanb JTB J.-T."/>
            <person name="Ricardo R."/>
        </authorList>
    </citation>
    <scope>NUCLEOTIDE SEQUENCE [LARGE SCALE GENOMIC DNA]</scope>
</reference>
<organism evidence="3 4">
    <name type="scientific">Microbotryum saponariae</name>
    <dbReference type="NCBI Taxonomy" id="289078"/>
    <lineage>
        <taxon>Eukaryota</taxon>
        <taxon>Fungi</taxon>
        <taxon>Dikarya</taxon>
        <taxon>Basidiomycota</taxon>
        <taxon>Pucciniomycotina</taxon>
        <taxon>Microbotryomycetes</taxon>
        <taxon>Microbotryales</taxon>
        <taxon>Microbotryaceae</taxon>
        <taxon>Microbotryum</taxon>
    </lineage>
</organism>
<proteinExistence type="predicted"/>
<name>A0A2X0KML3_9BASI</name>